<proteinExistence type="inferred from homology"/>
<dbReference type="OMA" id="NQMEWWS"/>
<dbReference type="Gene3D" id="2.60.40.790">
    <property type="match status" value="1"/>
</dbReference>
<dbReference type="Pfam" id="PF04969">
    <property type="entry name" value="CS"/>
    <property type="match status" value="1"/>
</dbReference>
<dbReference type="PANTHER" id="PTHR12356">
    <property type="entry name" value="NUCLEAR MOVEMENT PROTEIN NUDC"/>
    <property type="match status" value="1"/>
</dbReference>
<dbReference type="PROSITE" id="PS51203">
    <property type="entry name" value="CS"/>
    <property type="match status" value="1"/>
</dbReference>
<feature type="region of interest" description="Disordered" evidence="7">
    <location>
        <begin position="96"/>
        <end position="154"/>
    </location>
</feature>
<evidence type="ECO:0000256" key="1">
    <source>
        <dbReference type="ARBA" id="ARBA00004496"/>
    </source>
</evidence>
<dbReference type="InterPro" id="IPR007052">
    <property type="entry name" value="CS_dom"/>
</dbReference>
<dbReference type="PANTHER" id="PTHR12356:SF3">
    <property type="entry name" value="NUCLEAR MIGRATION PROTEIN NUDC"/>
    <property type="match status" value="1"/>
</dbReference>
<dbReference type="VEuPathDB" id="PlasmoDB:PRELSG_1261200"/>
<dbReference type="RefSeq" id="XP_028534718.1">
    <property type="nucleotide sequence ID" value="XM_028678427.1"/>
</dbReference>
<dbReference type="InterPro" id="IPR008978">
    <property type="entry name" value="HSP20-like_chaperone"/>
</dbReference>
<dbReference type="InterPro" id="IPR037898">
    <property type="entry name" value="NudC_fam"/>
</dbReference>
<dbReference type="GeneID" id="39737856"/>
<evidence type="ECO:0000256" key="6">
    <source>
        <dbReference type="ARBA" id="ARBA00030427"/>
    </source>
</evidence>
<sequence>MDPDVVNEKFDFLMLNIAKECGDINNLMNHFFYFLLRKTDFILKSENLEQCEEIVLKNLRKHYAKKDEYLAELKKKIEKDEKNELKVDDEDSIHKKKKNLKEKENNIEKEQKNMKINENVQKDGDTKKEEKKKNSDDSDGDSLPPKDNGGITDKYRWIQNTSSLEMFIDAKEKIKTKDVKVDLTYKRLFVKVKDKVIIDGEFYKKIKPEGSIWTLEDNQIIHILIEKLHGLEWWATAIKGDPEIDVKKIVPENSRIDDLDPETRAVVEKMLYDQRQKSLNLPTSDEQKKNEIFEKFKKMHPELDFSNANINYGNSSNSVFFNK</sequence>
<dbReference type="OrthoDB" id="416217at2759"/>
<dbReference type="GO" id="GO:0006457">
    <property type="term" value="P:protein folding"/>
    <property type="evidence" value="ECO:0007669"/>
    <property type="project" value="TreeGrafter"/>
</dbReference>
<dbReference type="CDD" id="cd06467">
    <property type="entry name" value="p23_NUDC_like"/>
    <property type="match status" value="1"/>
</dbReference>
<dbReference type="SUPFAM" id="SSF49764">
    <property type="entry name" value="HSP20-like chaperones"/>
    <property type="match status" value="1"/>
</dbReference>
<keyword evidence="4" id="KW-0963">Cytoplasm</keyword>
<feature type="domain" description="CS" evidence="8">
    <location>
        <begin position="150"/>
        <end position="238"/>
    </location>
</feature>
<gene>
    <name evidence="9" type="primary">NUDC</name>
    <name evidence="9" type="ORF">PRELSG_1261200</name>
</gene>
<evidence type="ECO:0000256" key="5">
    <source>
        <dbReference type="ARBA" id="ARBA00022553"/>
    </source>
</evidence>
<evidence type="ECO:0000256" key="4">
    <source>
        <dbReference type="ARBA" id="ARBA00022490"/>
    </source>
</evidence>
<dbReference type="EMBL" id="LN835307">
    <property type="protein sequence ID" value="CRH01719.1"/>
    <property type="molecule type" value="Genomic_DNA"/>
</dbReference>
<dbReference type="InterPro" id="IPR025934">
    <property type="entry name" value="NudC_N_dom"/>
</dbReference>
<name>A0A1J1HAT1_PLARL</name>
<dbReference type="AlphaFoldDB" id="A0A1J1HAT1"/>
<feature type="compositionally biased region" description="Basic and acidic residues" evidence="7">
    <location>
        <begin position="101"/>
        <end position="136"/>
    </location>
</feature>
<comment type="similarity">
    <text evidence="2">Belongs to the nudC family.</text>
</comment>
<keyword evidence="10" id="KW-1185">Reference proteome</keyword>
<evidence type="ECO:0000256" key="7">
    <source>
        <dbReference type="SAM" id="MobiDB-lite"/>
    </source>
</evidence>
<protein>
    <recommendedName>
        <fullName evidence="3">Nuclear migration protein nudC</fullName>
    </recommendedName>
    <alternativeName>
        <fullName evidence="6">Nuclear distribution protein C homolog</fullName>
    </alternativeName>
</protein>
<keyword evidence="5" id="KW-0597">Phosphoprotein</keyword>
<comment type="subcellular location">
    <subcellularLocation>
        <location evidence="1">Cytoplasm</location>
    </subcellularLocation>
</comment>
<organism evidence="9 10">
    <name type="scientific">Plasmodium relictum</name>
    <dbReference type="NCBI Taxonomy" id="85471"/>
    <lineage>
        <taxon>Eukaryota</taxon>
        <taxon>Sar</taxon>
        <taxon>Alveolata</taxon>
        <taxon>Apicomplexa</taxon>
        <taxon>Aconoidasida</taxon>
        <taxon>Haemosporida</taxon>
        <taxon>Plasmodiidae</taxon>
        <taxon>Plasmodium</taxon>
        <taxon>Plasmodium (Haemamoeba)</taxon>
    </lineage>
</organism>
<evidence type="ECO:0000256" key="3">
    <source>
        <dbReference type="ARBA" id="ARBA00017641"/>
    </source>
</evidence>
<evidence type="ECO:0000313" key="9">
    <source>
        <dbReference type="EMBL" id="CRH01719.1"/>
    </source>
</evidence>
<dbReference type="GO" id="GO:0051082">
    <property type="term" value="F:unfolded protein binding"/>
    <property type="evidence" value="ECO:0007669"/>
    <property type="project" value="TreeGrafter"/>
</dbReference>
<dbReference type="KEGG" id="prel:PRELSG_1261200"/>
<evidence type="ECO:0000313" key="10">
    <source>
        <dbReference type="Proteomes" id="UP000220158"/>
    </source>
</evidence>
<dbReference type="GO" id="GO:0005737">
    <property type="term" value="C:cytoplasm"/>
    <property type="evidence" value="ECO:0007669"/>
    <property type="project" value="UniProtKB-SubCell"/>
</dbReference>
<dbReference type="FunFam" id="2.60.40.790:FF:000001">
    <property type="entry name" value="Nuclear migration protein nudC"/>
    <property type="match status" value="1"/>
</dbReference>
<dbReference type="Proteomes" id="UP000220158">
    <property type="component" value="Chromosome 12"/>
</dbReference>
<accession>A0A1J1HAT1</accession>
<reference evidence="9 10" key="1">
    <citation type="submission" date="2015-04" db="EMBL/GenBank/DDBJ databases">
        <authorList>
            <consortium name="Pathogen Informatics"/>
        </authorList>
    </citation>
    <scope>NUCLEOTIDE SEQUENCE [LARGE SCALE GENOMIC DNA]</scope>
    <source>
        <strain evidence="9 10">SGS1</strain>
    </source>
</reference>
<dbReference type="Pfam" id="PF14050">
    <property type="entry name" value="Nudc_N"/>
    <property type="match status" value="1"/>
</dbReference>
<evidence type="ECO:0000259" key="8">
    <source>
        <dbReference type="PROSITE" id="PS51203"/>
    </source>
</evidence>
<evidence type="ECO:0000256" key="2">
    <source>
        <dbReference type="ARBA" id="ARBA00010513"/>
    </source>
</evidence>